<dbReference type="PRINTS" id="PR00081">
    <property type="entry name" value="GDHRDH"/>
</dbReference>
<dbReference type="Proteomes" id="UP000694867">
    <property type="component" value="Unplaced"/>
</dbReference>
<gene>
    <name evidence="5" type="primary">LOC100900216</name>
</gene>
<dbReference type="SUPFAM" id="SSF51735">
    <property type="entry name" value="NAD(P)-binding Rossmann-fold domains"/>
    <property type="match status" value="1"/>
</dbReference>
<dbReference type="InterPro" id="IPR036291">
    <property type="entry name" value="NAD(P)-bd_dom_sf"/>
</dbReference>
<evidence type="ECO:0000256" key="1">
    <source>
        <dbReference type="ARBA" id="ARBA00023002"/>
    </source>
</evidence>
<accession>A0AAJ6QWT1</accession>
<proteinExistence type="inferred from homology"/>
<dbReference type="GO" id="GO:0016491">
    <property type="term" value="F:oxidoreductase activity"/>
    <property type="evidence" value="ECO:0007669"/>
    <property type="project" value="UniProtKB-KW"/>
</dbReference>
<evidence type="ECO:0000256" key="2">
    <source>
        <dbReference type="RuleBase" id="RU000363"/>
    </source>
</evidence>
<keyword evidence="4" id="KW-1185">Reference proteome</keyword>
<organism evidence="4 5">
    <name type="scientific">Galendromus occidentalis</name>
    <name type="common">western predatory mite</name>
    <dbReference type="NCBI Taxonomy" id="34638"/>
    <lineage>
        <taxon>Eukaryota</taxon>
        <taxon>Metazoa</taxon>
        <taxon>Ecdysozoa</taxon>
        <taxon>Arthropoda</taxon>
        <taxon>Chelicerata</taxon>
        <taxon>Arachnida</taxon>
        <taxon>Acari</taxon>
        <taxon>Parasitiformes</taxon>
        <taxon>Mesostigmata</taxon>
        <taxon>Gamasina</taxon>
        <taxon>Phytoseioidea</taxon>
        <taxon>Phytoseiidae</taxon>
        <taxon>Typhlodrominae</taxon>
        <taxon>Galendromus</taxon>
    </lineage>
</organism>
<dbReference type="KEGG" id="goe:100900216"/>
<keyword evidence="3" id="KW-0812">Transmembrane</keyword>
<keyword evidence="1" id="KW-0560">Oxidoreductase</keyword>
<dbReference type="PANTHER" id="PTHR43157">
    <property type="entry name" value="PHOSPHATIDYLINOSITOL-GLYCAN BIOSYNTHESIS CLASS F PROTEIN-RELATED"/>
    <property type="match status" value="1"/>
</dbReference>
<dbReference type="InterPro" id="IPR002347">
    <property type="entry name" value="SDR_fam"/>
</dbReference>
<dbReference type="PRINTS" id="PR00080">
    <property type="entry name" value="SDRFAMILY"/>
</dbReference>
<keyword evidence="3" id="KW-0472">Membrane</keyword>
<sequence>MAVDTKRFDDGVPSLWLEPLALAALLALVVCVVCKLYSRLTVGVCTSTKSMKGKTVIITGANAGIGKETARELAKRDARVIIACRNLQKASEAAKQIEAETGKQIFIRKLDLCSLKSVKDFAEEIIREEERVDVLINNAGIVPFPERVETVDGFEQTFQTNHLAPFLLTNLLLNKMKETPSSRIITLSSSLHHFGRIDPDHLDYSAYKVPMQVYSDTKLANILFTRELARRLRGTGVTANVCHPGAVQTDINSTYVGFLNFCLNCLFFFFGKTPLEGAQTSLHLSVSEEVDGISGEYWKDCRVAKGSAASRDMKLATKLWNQSEKLTGLAI</sequence>
<reference evidence="5" key="1">
    <citation type="submission" date="2025-08" db="UniProtKB">
        <authorList>
            <consortium name="RefSeq"/>
        </authorList>
    </citation>
    <scope>IDENTIFICATION</scope>
</reference>
<dbReference type="GeneID" id="100900216"/>
<feature type="transmembrane region" description="Helical" evidence="3">
    <location>
        <begin position="20"/>
        <end position="42"/>
    </location>
</feature>
<dbReference type="RefSeq" id="XP_003746430.1">
    <property type="nucleotide sequence ID" value="XM_003746382.2"/>
</dbReference>
<evidence type="ECO:0000313" key="4">
    <source>
        <dbReference type="Proteomes" id="UP000694867"/>
    </source>
</evidence>
<comment type="similarity">
    <text evidence="2">Belongs to the short-chain dehydrogenases/reductases (SDR) family.</text>
</comment>
<dbReference type="CDD" id="cd05327">
    <property type="entry name" value="retinol-DH_like_SDR_c_like"/>
    <property type="match status" value="1"/>
</dbReference>
<dbReference type="Gene3D" id="3.40.50.720">
    <property type="entry name" value="NAD(P)-binding Rossmann-like Domain"/>
    <property type="match status" value="1"/>
</dbReference>
<dbReference type="AlphaFoldDB" id="A0AAJ6QWT1"/>
<dbReference type="PANTHER" id="PTHR43157:SF31">
    <property type="entry name" value="PHOSPHATIDYLINOSITOL-GLYCAN BIOSYNTHESIS CLASS F PROTEIN"/>
    <property type="match status" value="1"/>
</dbReference>
<name>A0AAJ6QWT1_9ACAR</name>
<protein>
    <submittedName>
        <fullName evidence="5">Retinol dehydrogenase 11</fullName>
    </submittedName>
</protein>
<dbReference type="Pfam" id="PF00106">
    <property type="entry name" value="adh_short"/>
    <property type="match status" value="1"/>
</dbReference>
<evidence type="ECO:0000313" key="5">
    <source>
        <dbReference type="RefSeq" id="XP_003746430.1"/>
    </source>
</evidence>
<evidence type="ECO:0000256" key="3">
    <source>
        <dbReference type="SAM" id="Phobius"/>
    </source>
</evidence>
<keyword evidence="3" id="KW-1133">Transmembrane helix</keyword>